<evidence type="ECO:0000256" key="1">
    <source>
        <dbReference type="ARBA" id="ARBA00022723"/>
    </source>
</evidence>
<dbReference type="InterPro" id="IPR029039">
    <property type="entry name" value="Flavoprotein-like_sf"/>
</dbReference>
<dbReference type="PROSITE" id="PS51379">
    <property type="entry name" value="4FE4S_FER_2"/>
    <property type="match status" value="2"/>
</dbReference>
<dbReference type="InterPro" id="IPR017900">
    <property type="entry name" value="4Fe4S_Fe_S_CS"/>
</dbReference>
<keyword evidence="1" id="KW-0479">Metal-binding</keyword>
<dbReference type="GO" id="GO:0051536">
    <property type="term" value="F:iron-sulfur cluster binding"/>
    <property type="evidence" value="ECO:0007669"/>
    <property type="project" value="UniProtKB-KW"/>
</dbReference>
<dbReference type="NCBIfam" id="NF038196">
    <property type="entry name" value="ferrodoxin_EFR1"/>
    <property type="match status" value="1"/>
</dbReference>
<dbReference type="GO" id="GO:0046872">
    <property type="term" value="F:metal ion binding"/>
    <property type="evidence" value="ECO:0007669"/>
    <property type="project" value="UniProtKB-KW"/>
</dbReference>
<dbReference type="EMBL" id="CYZX01000001">
    <property type="protein sequence ID" value="CUN53362.1"/>
    <property type="molecule type" value="Genomic_DNA"/>
</dbReference>
<dbReference type="AlphaFoldDB" id="A0A173XNA8"/>
<dbReference type="Gene3D" id="3.30.70.20">
    <property type="match status" value="1"/>
</dbReference>
<dbReference type="SUPFAM" id="SSF52218">
    <property type="entry name" value="Flavoproteins"/>
    <property type="match status" value="1"/>
</dbReference>
<sequence>MKIGIFYFSATGNTADLAKVMKSTLESKHNIVEIRKFEEGWFKNYNDFDFFIFGSPKHYEYIPLFFLNWIQDNLSECDKPTDAAIFINGAADLNSGFKKMINILKSKNINVKATKTIKMSNNYFLPPFDKSYKEPLISSCETGEEIARKFAIDINNGKMQLEKANFLLENMCKDVSYFFGKKSNKVAKNFSTSIKCNKCGTCVRNCPENNIFIKDGKIVFGDKCITCARCLNICPMNAILYKGKEIKQYKLKMKEI</sequence>
<gene>
    <name evidence="5" type="ORF">ERS852471_00082</name>
</gene>
<evidence type="ECO:0000256" key="2">
    <source>
        <dbReference type="ARBA" id="ARBA00023004"/>
    </source>
</evidence>
<evidence type="ECO:0000256" key="3">
    <source>
        <dbReference type="ARBA" id="ARBA00023014"/>
    </source>
</evidence>
<reference evidence="5 6" key="1">
    <citation type="submission" date="2015-09" db="EMBL/GenBank/DDBJ databases">
        <authorList>
            <consortium name="Pathogen Informatics"/>
        </authorList>
    </citation>
    <scope>NUCLEOTIDE SEQUENCE [LARGE SCALE GENOMIC DNA]</scope>
    <source>
        <strain evidence="5 6">2789STDY5834856</strain>
    </source>
</reference>
<feature type="domain" description="4Fe-4S ferredoxin-type" evidence="4">
    <location>
        <begin position="215"/>
        <end position="244"/>
    </location>
</feature>
<keyword evidence="3" id="KW-0411">Iron-sulfur</keyword>
<evidence type="ECO:0000313" key="5">
    <source>
        <dbReference type="EMBL" id="CUN53362.1"/>
    </source>
</evidence>
<dbReference type="Proteomes" id="UP000095594">
    <property type="component" value="Unassembled WGS sequence"/>
</dbReference>
<protein>
    <submittedName>
        <fullName evidence="5">Ferredoxin</fullName>
    </submittedName>
</protein>
<dbReference type="OrthoDB" id="9813995at2"/>
<proteinExistence type="predicted"/>
<accession>A0A173XNA8</accession>
<dbReference type="SUPFAM" id="SSF54862">
    <property type="entry name" value="4Fe-4S ferredoxins"/>
    <property type="match status" value="1"/>
</dbReference>
<dbReference type="Pfam" id="PF13187">
    <property type="entry name" value="Fer4_9"/>
    <property type="match status" value="1"/>
</dbReference>
<organism evidence="5 6">
    <name type="scientific">Clostridium disporicum</name>
    <dbReference type="NCBI Taxonomy" id="84024"/>
    <lineage>
        <taxon>Bacteria</taxon>
        <taxon>Bacillati</taxon>
        <taxon>Bacillota</taxon>
        <taxon>Clostridia</taxon>
        <taxon>Eubacteriales</taxon>
        <taxon>Clostridiaceae</taxon>
        <taxon>Clostridium</taxon>
    </lineage>
</organism>
<dbReference type="PROSITE" id="PS00198">
    <property type="entry name" value="4FE4S_FER_1"/>
    <property type="match status" value="1"/>
</dbReference>
<keyword evidence="2" id="KW-0408">Iron</keyword>
<name>A0A173XNA8_9CLOT</name>
<feature type="domain" description="4Fe-4S ferredoxin-type" evidence="4">
    <location>
        <begin position="186"/>
        <end position="214"/>
    </location>
</feature>
<evidence type="ECO:0000259" key="4">
    <source>
        <dbReference type="PROSITE" id="PS51379"/>
    </source>
</evidence>
<dbReference type="InterPro" id="IPR047964">
    <property type="entry name" value="EFR1-like"/>
</dbReference>
<dbReference type="InterPro" id="IPR017896">
    <property type="entry name" value="4Fe4S_Fe-S-bd"/>
</dbReference>
<dbReference type="Gene3D" id="3.40.50.360">
    <property type="match status" value="1"/>
</dbReference>
<dbReference type="RefSeq" id="WP_055262795.1">
    <property type="nucleotide sequence ID" value="NZ_CABIXQ010000001.1"/>
</dbReference>
<evidence type="ECO:0000313" key="6">
    <source>
        <dbReference type="Proteomes" id="UP000095594"/>
    </source>
</evidence>